<evidence type="ECO:0000256" key="3">
    <source>
        <dbReference type="RuleBase" id="RU000363"/>
    </source>
</evidence>
<evidence type="ECO:0000313" key="5">
    <source>
        <dbReference type="Proteomes" id="UP000199478"/>
    </source>
</evidence>
<gene>
    <name evidence="4" type="ORF">SAMN04488005_0521</name>
</gene>
<dbReference type="Gene3D" id="3.40.50.720">
    <property type="entry name" value="NAD(P)-binding Rossmann-like Domain"/>
    <property type="match status" value="1"/>
</dbReference>
<proteinExistence type="inferred from homology"/>
<dbReference type="Proteomes" id="UP000199478">
    <property type="component" value="Unassembled WGS sequence"/>
</dbReference>
<dbReference type="OrthoDB" id="9808814at2"/>
<evidence type="ECO:0000313" key="4">
    <source>
        <dbReference type="EMBL" id="SFR33597.1"/>
    </source>
</evidence>
<dbReference type="InterPro" id="IPR002347">
    <property type="entry name" value="SDR_fam"/>
</dbReference>
<dbReference type="SUPFAM" id="SSF51735">
    <property type="entry name" value="NAD(P)-binding Rossmann-fold domains"/>
    <property type="match status" value="1"/>
</dbReference>
<dbReference type="PANTHER" id="PTHR42901:SF1">
    <property type="entry name" value="ALCOHOL DEHYDROGENASE"/>
    <property type="match status" value="1"/>
</dbReference>
<dbReference type="STRING" id="390270.SAMN04488005_0521"/>
<dbReference type="AlphaFoldDB" id="A0A1I6FUV6"/>
<accession>A0A1I6FUV6</accession>
<comment type="similarity">
    <text evidence="1 3">Belongs to the short-chain dehydrogenases/reductases (SDR) family.</text>
</comment>
<evidence type="ECO:0008006" key="6">
    <source>
        <dbReference type="Google" id="ProtNLM"/>
    </source>
</evidence>
<keyword evidence="5" id="KW-1185">Reference proteome</keyword>
<dbReference type="GO" id="GO:0016491">
    <property type="term" value="F:oxidoreductase activity"/>
    <property type="evidence" value="ECO:0007669"/>
    <property type="project" value="UniProtKB-KW"/>
</dbReference>
<keyword evidence="2" id="KW-0560">Oxidoreductase</keyword>
<dbReference type="PIRSF" id="PIRSF000126">
    <property type="entry name" value="11-beta-HSD1"/>
    <property type="match status" value="1"/>
</dbReference>
<dbReference type="PRINTS" id="PR00080">
    <property type="entry name" value="SDRFAMILY"/>
</dbReference>
<dbReference type="RefSeq" id="WP_090196072.1">
    <property type="nucleotide sequence ID" value="NZ_FOYP01000001.1"/>
</dbReference>
<dbReference type="EMBL" id="FOYP01000001">
    <property type="protein sequence ID" value="SFR33597.1"/>
    <property type="molecule type" value="Genomic_DNA"/>
</dbReference>
<evidence type="ECO:0000256" key="1">
    <source>
        <dbReference type="ARBA" id="ARBA00006484"/>
    </source>
</evidence>
<name>A0A1I6FUV6_9RHOB</name>
<dbReference type="InterPro" id="IPR036291">
    <property type="entry name" value="NAD(P)-bd_dom_sf"/>
</dbReference>
<evidence type="ECO:0000256" key="2">
    <source>
        <dbReference type="ARBA" id="ARBA00023002"/>
    </source>
</evidence>
<dbReference type="PRINTS" id="PR00081">
    <property type="entry name" value="GDHRDH"/>
</dbReference>
<protein>
    <recommendedName>
        <fullName evidence="6">Short-chain dehydrogenase</fullName>
    </recommendedName>
</protein>
<reference evidence="5" key="1">
    <citation type="submission" date="2016-10" db="EMBL/GenBank/DDBJ databases">
        <authorList>
            <person name="Varghese N."/>
            <person name="Submissions S."/>
        </authorList>
    </citation>
    <scope>NUCLEOTIDE SEQUENCE [LARGE SCALE GENOMIC DNA]</scope>
    <source>
        <strain evidence="5">DSM 26879</strain>
    </source>
</reference>
<sequence>MPNTALITGASAGIGREFARYHASLGGDLIITARRGAELDALKSELEAAHKISVTTIALDLGAAGGADALYDAVKDQKIDILINNAGFGGHGIFTERALADDLAMIDLNVKSLVALCHHIGNAMVKNGGGKILNVSSTASYMPGPLQATYFATKAFVSSFSQAIDEELRAKGVTVTALEPGYVHTEFAEVAALEGTGLVKQKGAMPAAVAKCGYDAMLAGRLRVINEGKLSFLLNWIIPMMPRRAVLKNIRSMQEK</sequence>
<dbReference type="Pfam" id="PF00106">
    <property type="entry name" value="adh_short"/>
    <property type="match status" value="1"/>
</dbReference>
<dbReference type="PANTHER" id="PTHR42901">
    <property type="entry name" value="ALCOHOL DEHYDROGENASE"/>
    <property type="match status" value="1"/>
</dbReference>
<organism evidence="4 5">
    <name type="scientific">Yoonia tamlensis</name>
    <dbReference type="NCBI Taxonomy" id="390270"/>
    <lineage>
        <taxon>Bacteria</taxon>
        <taxon>Pseudomonadati</taxon>
        <taxon>Pseudomonadota</taxon>
        <taxon>Alphaproteobacteria</taxon>
        <taxon>Rhodobacterales</taxon>
        <taxon>Paracoccaceae</taxon>
        <taxon>Yoonia</taxon>
    </lineage>
</organism>